<evidence type="ECO:0000313" key="1">
    <source>
        <dbReference type="EMBL" id="KYO28985.1"/>
    </source>
</evidence>
<keyword evidence="2" id="KW-1185">Reference proteome</keyword>
<protein>
    <submittedName>
        <fullName evidence="1">Uncharacterized protein</fullName>
    </submittedName>
</protein>
<dbReference type="AlphaFoldDB" id="A0A151MWY5"/>
<accession>A0A151MWY5</accession>
<gene>
    <name evidence="1" type="ORF">Y1Q_0009807</name>
</gene>
<sequence length="120" mass="13416">MCCAITVELENQYLPSGHPRGAKQLWGTAEQWKGTRARGTKNQCRAGSSWNTVWQAMKVLTAAENISSPQHLLNQTIKCQVGLMVFYESFLCCPSFSSLTTKKIPQEKKKPFRGLNIIPA</sequence>
<dbReference type="EMBL" id="AKHW03004724">
    <property type="protein sequence ID" value="KYO28985.1"/>
    <property type="molecule type" value="Genomic_DNA"/>
</dbReference>
<organism evidence="1 2">
    <name type="scientific">Alligator mississippiensis</name>
    <name type="common">American alligator</name>
    <dbReference type="NCBI Taxonomy" id="8496"/>
    <lineage>
        <taxon>Eukaryota</taxon>
        <taxon>Metazoa</taxon>
        <taxon>Chordata</taxon>
        <taxon>Craniata</taxon>
        <taxon>Vertebrata</taxon>
        <taxon>Euteleostomi</taxon>
        <taxon>Archelosauria</taxon>
        <taxon>Archosauria</taxon>
        <taxon>Crocodylia</taxon>
        <taxon>Alligatoridae</taxon>
        <taxon>Alligatorinae</taxon>
        <taxon>Alligator</taxon>
    </lineage>
</organism>
<reference evidence="1 2" key="1">
    <citation type="journal article" date="2012" name="Genome Biol.">
        <title>Sequencing three crocodilian genomes to illuminate the evolution of archosaurs and amniotes.</title>
        <authorList>
            <person name="St John J.A."/>
            <person name="Braun E.L."/>
            <person name="Isberg S.R."/>
            <person name="Miles L.G."/>
            <person name="Chong A.Y."/>
            <person name="Gongora J."/>
            <person name="Dalzell P."/>
            <person name="Moran C."/>
            <person name="Bed'hom B."/>
            <person name="Abzhanov A."/>
            <person name="Burgess S.C."/>
            <person name="Cooksey A.M."/>
            <person name="Castoe T.A."/>
            <person name="Crawford N.G."/>
            <person name="Densmore L.D."/>
            <person name="Drew J.C."/>
            <person name="Edwards S.V."/>
            <person name="Faircloth B.C."/>
            <person name="Fujita M.K."/>
            <person name="Greenwold M.J."/>
            <person name="Hoffmann F.G."/>
            <person name="Howard J.M."/>
            <person name="Iguchi T."/>
            <person name="Janes D.E."/>
            <person name="Khan S.Y."/>
            <person name="Kohno S."/>
            <person name="de Koning A.J."/>
            <person name="Lance S.L."/>
            <person name="McCarthy F.M."/>
            <person name="McCormack J.E."/>
            <person name="Merchant M.E."/>
            <person name="Peterson D.G."/>
            <person name="Pollock D.D."/>
            <person name="Pourmand N."/>
            <person name="Raney B.J."/>
            <person name="Roessler K.A."/>
            <person name="Sanford J.R."/>
            <person name="Sawyer R.H."/>
            <person name="Schmidt C.J."/>
            <person name="Triplett E.W."/>
            <person name="Tuberville T.D."/>
            <person name="Venegas-Anaya M."/>
            <person name="Howard J.T."/>
            <person name="Jarvis E.D."/>
            <person name="Guillette L.J.Jr."/>
            <person name="Glenn T.C."/>
            <person name="Green R.E."/>
            <person name="Ray D.A."/>
        </authorList>
    </citation>
    <scope>NUCLEOTIDE SEQUENCE [LARGE SCALE GENOMIC DNA]</scope>
    <source>
        <strain evidence="1">KSC_2009_1</strain>
    </source>
</reference>
<comment type="caution">
    <text evidence="1">The sequence shown here is derived from an EMBL/GenBank/DDBJ whole genome shotgun (WGS) entry which is preliminary data.</text>
</comment>
<name>A0A151MWY5_ALLMI</name>
<dbReference type="Proteomes" id="UP000050525">
    <property type="component" value="Unassembled WGS sequence"/>
</dbReference>
<evidence type="ECO:0000313" key="2">
    <source>
        <dbReference type="Proteomes" id="UP000050525"/>
    </source>
</evidence>
<proteinExistence type="predicted"/>